<feature type="transmembrane region" description="Helical" evidence="1">
    <location>
        <begin position="60"/>
        <end position="78"/>
    </location>
</feature>
<dbReference type="Proteomes" id="UP000177092">
    <property type="component" value="Unassembled WGS sequence"/>
</dbReference>
<protein>
    <recommendedName>
        <fullName evidence="2">EamA domain-containing protein</fullName>
    </recommendedName>
</protein>
<dbReference type="GO" id="GO:0016020">
    <property type="term" value="C:membrane"/>
    <property type="evidence" value="ECO:0007669"/>
    <property type="project" value="InterPro"/>
</dbReference>
<keyword evidence="1" id="KW-1133">Transmembrane helix</keyword>
<organism evidence="3 4">
    <name type="scientific">Candidatus Gottesmanbacteria bacterium RIFCSPHIGHO2_02_FULL_40_13</name>
    <dbReference type="NCBI Taxonomy" id="1798384"/>
    <lineage>
        <taxon>Bacteria</taxon>
        <taxon>Candidatus Gottesmaniibacteriota</taxon>
    </lineage>
</organism>
<name>A0A1F6AAB0_9BACT</name>
<proteinExistence type="predicted"/>
<feature type="domain" description="EamA" evidence="2">
    <location>
        <begin position="2"/>
        <end position="133"/>
    </location>
</feature>
<dbReference type="SUPFAM" id="SSF103481">
    <property type="entry name" value="Multidrug resistance efflux transporter EmrE"/>
    <property type="match status" value="1"/>
</dbReference>
<keyword evidence="1" id="KW-0812">Transmembrane</keyword>
<feature type="transmembrane region" description="Helical" evidence="1">
    <location>
        <begin position="90"/>
        <end position="110"/>
    </location>
</feature>
<evidence type="ECO:0000313" key="4">
    <source>
        <dbReference type="Proteomes" id="UP000177092"/>
    </source>
</evidence>
<sequence>MFYSLIAIGIVGISDIFRKLASNLKDPFFTNLVFQLSATTFTIITYFIFSRKVENNPKDIVFAILGGITIAAFSLFSFKALSTGPGASVVIPVLRIGGIALLVVLGIVVLKEKLSLQTFIGLIFSSIGIYLLFSNK</sequence>
<dbReference type="InterPro" id="IPR000620">
    <property type="entry name" value="EamA_dom"/>
</dbReference>
<dbReference type="AlphaFoldDB" id="A0A1F6AAB0"/>
<dbReference type="STRING" id="1798384.A3D03_01535"/>
<feature type="transmembrane region" description="Helical" evidence="1">
    <location>
        <begin position="28"/>
        <end position="48"/>
    </location>
</feature>
<accession>A0A1F6AAB0</accession>
<comment type="caution">
    <text evidence="3">The sequence shown here is derived from an EMBL/GenBank/DDBJ whole genome shotgun (WGS) entry which is preliminary data.</text>
</comment>
<dbReference type="EMBL" id="MFJN01000018">
    <property type="protein sequence ID" value="OGG21665.1"/>
    <property type="molecule type" value="Genomic_DNA"/>
</dbReference>
<reference evidence="3 4" key="1">
    <citation type="journal article" date="2016" name="Nat. Commun.">
        <title>Thousands of microbial genomes shed light on interconnected biogeochemical processes in an aquifer system.</title>
        <authorList>
            <person name="Anantharaman K."/>
            <person name="Brown C.T."/>
            <person name="Hug L.A."/>
            <person name="Sharon I."/>
            <person name="Castelle C.J."/>
            <person name="Probst A.J."/>
            <person name="Thomas B.C."/>
            <person name="Singh A."/>
            <person name="Wilkins M.J."/>
            <person name="Karaoz U."/>
            <person name="Brodie E.L."/>
            <person name="Williams K.H."/>
            <person name="Hubbard S.S."/>
            <person name="Banfield J.F."/>
        </authorList>
    </citation>
    <scope>NUCLEOTIDE SEQUENCE [LARGE SCALE GENOMIC DNA]</scope>
</reference>
<dbReference type="Pfam" id="PF00892">
    <property type="entry name" value="EamA"/>
    <property type="match status" value="1"/>
</dbReference>
<dbReference type="Gene3D" id="1.10.3730.20">
    <property type="match status" value="1"/>
</dbReference>
<dbReference type="InterPro" id="IPR037185">
    <property type="entry name" value="EmrE-like"/>
</dbReference>
<feature type="transmembrane region" description="Helical" evidence="1">
    <location>
        <begin position="116"/>
        <end position="133"/>
    </location>
</feature>
<evidence type="ECO:0000256" key="1">
    <source>
        <dbReference type="SAM" id="Phobius"/>
    </source>
</evidence>
<evidence type="ECO:0000313" key="3">
    <source>
        <dbReference type="EMBL" id="OGG21665.1"/>
    </source>
</evidence>
<evidence type="ECO:0000259" key="2">
    <source>
        <dbReference type="Pfam" id="PF00892"/>
    </source>
</evidence>
<gene>
    <name evidence="3" type="ORF">A3D03_01535</name>
</gene>
<keyword evidence="1" id="KW-0472">Membrane</keyword>